<feature type="transmembrane region" description="Helical" evidence="7">
    <location>
        <begin position="296"/>
        <end position="315"/>
    </location>
</feature>
<keyword evidence="10" id="KW-1185">Reference proteome</keyword>
<feature type="transmembrane region" description="Helical" evidence="7">
    <location>
        <begin position="520"/>
        <end position="540"/>
    </location>
</feature>
<keyword evidence="3 7" id="KW-0812">Transmembrane</keyword>
<feature type="transmembrane region" description="Helical" evidence="7">
    <location>
        <begin position="335"/>
        <end position="356"/>
    </location>
</feature>
<feature type="transmembrane region" description="Helical" evidence="7">
    <location>
        <begin position="45"/>
        <end position="67"/>
    </location>
</feature>
<dbReference type="GO" id="GO:0022857">
    <property type="term" value="F:transmembrane transporter activity"/>
    <property type="evidence" value="ECO:0007669"/>
    <property type="project" value="InterPro"/>
</dbReference>
<feature type="transmembrane region" description="Helical" evidence="7">
    <location>
        <begin position="392"/>
        <end position="415"/>
    </location>
</feature>
<protein>
    <submittedName>
        <fullName evidence="9">MFS family permease</fullName>
    </submittedName>
</protein>
<feature type="transmembrane region" description="Helical" evidence="7">
    <location>
        <begin position="135"/>
        <end position="158"/>
    </location>
</feature>
<evidence type="ECO:0000256" key="7">
    <source>
        <dbReference type="SAM" id="Phobius"/>
    </source>
</evidence>
<feature type="transmembrane region" description="Helical" evidence="7">
    <location>
        <begin position="82"/>
        <end position="100"/>
    </location>
</feature>
<feature type="transmembrane region" description="Helical" evidence="7">
    <location>
        <begin position="264"/>
        <end position="284"/>
    </location>
</feature>
<dbReference type="GO" id="GO:0005886">
    <property type="term" value="C:plasma membrane"/>
    <property type="evidence" value="ECO:0007669"/>
    <property type="project" value="TreeGrafter"/>
</dbReference>
<evidence type="ECO:0000256" key="6">
    <source>
        <dbReference type="SAM" id="MobiDB-lite"/>
    </source>
</evidence>
<evidence type="ECO:0000313" key="9">
    <source>
        <dbReference type="EMBL" id="MBB5740420.1"/>
    </source>
</evidence>
<dbReference type="Proteomes" id="UP000527324">
    <property type="component" value="Unassembled WGS sequence"/>
</dbReference>
<dbReference type="InterPro" id="IPR036259">
    <property type="entry name" value="MFS_trans_sf"/>
</dbReference>
<dbReference type="AlphaFoldDB" id="A0A7W9C7I5"/>
<keyword evidence="4 7" id="KW-1133">Transmembrane helix</keyword>
<feature type="transmembrane region" description="Helical" evidence="7">
    <location>
        <begin position="170"/>
        <end position="188"/>
    </location>
</feature>
<dbReference type="Pfam" id="PF07690">
    <property type="entry name" value="MFS_1"/>
    <property type="match status" value="1"/>
</dbReference>
<dbReference type="InterPro" id="IPR020846">
    <property type="entry name" value="MFS_dom"/>
</dbReference>
<dbReference type="Gene3D" id="1.20.1250.20">
    <property type="entry name" value="MFS general substrate transporter like domains"/>
    <property type="match status" value="1"/>
</dbReference>
<dbReference type="InterPro" id="IPR011701">
    <property type="entry name" value="MFS"/>
</dbReference>
<evidence type="ECO:0000256" key="2">
    <source>
        <dbReference type="ARBA" id="ARBA00022448"/>
    </source>
</evidence>
<dbReference type="RefSeq" id="WP_183216884.1">
    <property type="nucleotide sequence ID" value="NZ_CAJFZW010000011.1"/>
</dbReference>
<evidence type="ECO:0000259" key="8">
    <source>
        <dbReference type="PROSITE" id="PS50850"/>
    </source>
</evidence>
<gene>
    <name evidence="9" type="ORF">GGQ93_002138</name>
</gene>
<proteinExistence type="predicted"/>
<dbReference type="EMBL" id="JACHOQ010000004">
    <property type="protein sequence ID" value="MBB5740420.1"/>
    <property type="molecule type" value="Genomic_DNA"/>
</dbReference>
<feature type="transmembrane region" description="Helical" evidence="7">
    <location>
        <begin position="427"/>
        <end position="449"/>
    </location>
</feature>
<comment type="subcellular location">
    <subcellularLocation>
        <location evidence="1">Endomembrane system</location>
        <topology evidence="1">Multi-pass membrane protein</topology>
    </subcellularLocation>
</comment>
<dbReference type="PANTHER" id="PTHR23501">
    <property type="entry name" value="MAJOR FACILITATOR SUPERFAMILY"/>
    <property type="match status" value="1"/>
</dbReference>
<evidence type="ECO:0000313" key="10">
    <source>
        <dbReference type="Proteomes" id="UP000527324"/>
    </source>
</evidence>
<feature type="transmembrane region" description="Helical" evidence="7">
    <location>
        <begin position="107"/>
        <end position="129"/>
    </location>
</feature>
<feature type="transmembrane region" description="Helical" evidence="7">
    <location>
        <begin position="232"/>
        <end position="258"/>
    </location>
</feature>
<accession>A0A7W9C7I5</accession>
<sequence>MARRADHNWHLPWDQYLATLKPHERPTLPGSPATPDHTAWLRLQYALTGVLVAMVGSLGNAAVLANLTNLQGSLGITPTEAAWLPVVFVMTNACMNLILFKFRQQYGLRLFTQICLTAFVVTCAAHLAVDNYESTLFVRAVAGMAAAGLSSLGFLYMIQAFPAQHRLKGLVIGIGLSSFAVPIARLIMPSLLELNDWRAFYTFELGMALLAWAAVQVLRLPPSERLKLFEPLDFLTFALFAPGVALLAAVLGLGRIVWWIEAPWIGWALAGAILLLTAALTVEYNRRNPLINVRWLSGPDILRLFGAILLIRLTLSEQTSGAVGFLTVVGLGPDQLHGLFLVILLAMMAGTAVAALTLDMTRLNLPIAIALGLIAVGAFIDSHATVLTRPAQLYLSQALIAFASALFVGPALLIGVGKVLQQGARNIISFIVMFSVLQNLGGLAGSALIGTIQVVREKFHSNQLAADITSLDPQVVLRLRQLSGAYSSTITDPALLNAEGAALLTRQVTQQANVLAYNDVFLIIAVVAGLGCAWVTAVHLRPRLKARRQAKREARNTPTPDAAAVAAAD</sequence>
<comment type="caution">
    <text evidence="9">The sequence shown here is derived from an EMBL/GenBank/DDBJ whole genome shotgun (WGS) entry which is preliminary data.</text>
</comment>
<keyword evidence="2" id="KW-0813">Transport</keyword>
<feature type="region of interest" description="Disordered" evidence="6">
    <location>
        <begin position="547"/>
        <end position="569"/>
    </location>
</feature>
<dbReference type="PANTHER" id="PTHR23501:SF191">
    <property type="entry name" value="VACUOLAR BASIC AMINO ACID TRANSPORTER 4"/>
    <property type="match status" value="1"/>
</dbReference>
<evidence type="ECO:0000256" key="1">
    <source>
        <dbReference type="ARBA" id="ARBA00004127"/>
    </source>
</evidence>
<evidence type="ECO:0000256" key="5">
    <source>
        <dbReference type="ARBA" id="ARBA00023136"/>
    </source>
</evidence>
<evidence type="ECO:0000256" key="4">
    <source>
        <dbReference type="ARBA" id="ARBA00022989"/>
    </source>
</evidence>
<dbReference type="GO" id="GO:0012505">
    <property type="term" value="C:endomembrane system"/>
    <property type="evidence" value="ECO:0007669"/>
    <property type="project" value="UniProtKB-SubCell"/>
</dbReference>
<dbReference type="PROSITE" id="PS50850">
    <property type="entry name" value="MFS"/>
    <property type="match status" value="1"/>
</dbReference>
<feature type="transmembrane region" description="Helical" evidence="7">
    <location>
        <begin position="200"/>
        <end position="220"/>
    </location>
</feature>
<reference evidence="9 10" key="1">
    <citation type="submission" date="2020-08" db="EMBL/GenBank/DDBJ databases">
        <title>Genomic Encyclopedia of Type Strains, Phase IV (KMG-IV): sequencing the most valuable type-strain genomes for metagenomic binning, comparative biology and taxonomic classification.</title>
        <authorList>
            <person name="Goeker M."/>
        </authorList>
    </citation>
    <scope>NUCLEOTIDE SEQUENCE [LARGE SCALE GENOMIC DNA]</scope>
    <source>
        <strain evidence="9 10">DSM 4731</strain>
    </source>
</reference>
<feature type="domain" description="Major facilitator superfamily (MFS) profile" evidence="8">
    <location>
        <begin position="45"/>
        <end position="543"/>
    </location>
</feature>
<evidence type="ECO:0000256" key="3">
    <source>
        <dbReference type="ARBA" id="ARBA00022692"/>
    </source>
</evidence>
<name>A0A7W9C7I5_9CAUL</name>
<dbReference type="SUPFAM" id="SSF103473">
    <property type="entry name" value="MFS general substrate transporter"/>
    <property type="match status" value="1"/>
</dbReference>
<keyword evidence="5 7" id="KW-0472">Membrane</keyword>
<organism evidence="9 10">
    <name type="scientific">Brevundimonas aurantiaca</name>
    <dbReference type="NCBI Taxonomy" id="74316"/>
    <lineage>
        <taxon>Bacteria</taxon>
        <taxon>Pseudomonadati</taxon>
        <taxon>Pseudomonadota</taxon>
        <taxon>Alphaproteobacteria</taxon>
        <taxon>Caulobacterales</taxon>
        <taxon>Caulobacteraceae</taxon>
        <taxon>Brevundimonas</taxon>
    </lineage>
</organism>
<feature type="transmembrane region" description="Helical" evidence="7">
    <location>
        <begin position="363"/>
        <end position="380"/>
    </location>
</feature>